<dbReference type="InterPro" id="IPR028994">
    <property type="entry name" value="Integrin_alpha_N"/>
</dbReference>
<evidence type="ECO:0000313" key="4">
    <source>
        <dbReference type="EMBL" id="GMI29207.1"/>
    </source>
</evidence>
<name>A0ABQ6MNS5_9STRA</name>
<reference evidence="4 5" key="1">
    <citation type="journal article" date="2023" name="Commun. Biol.">
        <title>Genome analysis of Parmales, the sister group of diatoms, reveals the evolutionary specialization of diatoms from phago-mixotrophs to photoautotrophs.</title>
        <authorList>
            <person name="Ban H."/>
            <person name="Sato S."/>
            <person name="Yoshikawa S."/>
            <person name="Yamada K."/>
            <person name="Nakamura Y."/>
            <person name="Ichinomiya M."/>
            <person name="Sato N."/>
            <person name="Blanc-Mathieu R."/>
            <person name="Endo H."/>
            <person name="Kuwata A."/>
            <person name="Ogata H."/>
        </authorList>
    </citation>
    <scope>NUCLEOTIDE SEQUENCE [LARGE SCALE GENOMIC DNA]</scope>
</reference>
<dbReference type="PROSITE" id="PS01159">
    <property type="entry name" value="WW_DOMAIN_1"/>
    <property type="match status" value="1"/>
</dbReference>
<sequence length="1933" mass="201467">MEAADLDGDGLQDLVAVASSGGVAYTFISPETGISARESMGSWSRQGLGSGFDNRNSIQVQNIIGDSAPDLIFTSGTSVYLQENQYTSDPDCIASNNGASSGCFAAPQLVATCASDDAVWAKGFDMDGDDCLDLLYVCGGTEARIATMAASCSSAGSSAGTNTGWGAALTKAGGPGSADNYYYEGITKAEMVDMDGDGVLDIVGVSNVKDSKNLFVLKGSQCPGCDIQFVAQHFSLDGNVGRAMSDFVIADFDKDGWLDVFAVDMTYNTLYYVLGNNDLGGSAYNWQSTTTNPVRVAAAGTDGVDAPGNLVAMDIDADGDVDIVFTCDGSSALHVLENLYVSGGAPENLFGTATWSADTNDAWSAGTDGKGLAVADFNGDGFADMTWSQDHFDKHYMWFNEHEGECVRGETFVINPATSLGQCEDCVAGKYKDARGNEACTSCAAGTFSNEVGRTSECDPCDVGSSSEAGQTACAPCVAGKSANGGETACVDCVPGEYSPSDGAAFCDVCGEGTRQPESGSTSCIDCLPGTASLSGAEECDVCTPGKASSESKAAVCDDCRPGKFTADSSTVTCADCPVGSSKSDFGGTSCDPCDVGKYASLQGWQVCLDCGSGKIAPSVGTVDCADCEGGTYASGGSTTSCSTCSSGRFSGAGASSCDFCEAGTISAAGASSCTPCEGGTYQANPGTAACGDCESGKYSEQGATACTSCEPGTYSPRAAQPSCIGCEAGKYEPTEGATSCLYCPQSKYSEDTGRSQCSGLCPSGRYGSAIGAKSADEGCSNCDAGKSSEPGQENCFACGAGKFAPSPGSNSCFDCADGEASGEGATSCSSFSVTHLTPNVGSTRGGERLVVHIVGVSAEDEAEVSDITVTIGPNLCPVIGEESNVTHVVCELPAGAGGPLDVSVNKGSSVFNLKNAFSYNPPEVLRVTGCANVAEMNVDGSMMEVTSTAECPTTGGSVLTIEGDNFGAADSGHQLQIAVGDEQCSGATITVDHAELTCTLPVGAGENVGVSVTVQEQVGSAKLLSYSEPRIVSVKGCDEDDGKGTGACPRGGGAVLDITGDNFGPVNPIFMQTGSKCVLPSGSGSLKGVNAIQINGQISDGVSLVSYEKCPRGTRNVMDNSLGYFVCEECEPGYYASSEELFTCAICLSGSFTESNSTCTSCSDKLKGATSTFDGATSINDCVCPAFTYFDAEAGDSGHGECLDCVDMRGVECTLPGMTLESLRIKPGYWRTGPWSKDIRLCYNTEACLGTVNSTEVGIESDINFNNVSTVSCMEGHEGPYCEVCQDGYSGSFGSCRKCDNGKSDAARAVLSVFFLLLILVAAVCVGRIVNGFSDKTKKGLVISTKLFVSTAQILMAVPAVFEVTLPKNLVAFLSGFAFLNMSFLGFFDIGCIARVDAHSMVLSATLFPLVCCIPILLMYAYHRLKDRKKKAMLLRSATSMEEHDDLKDELSETKNALTMNSVSLLLSLMYVCLPGASAATFTMFPCDTLDDGSKWLKADYTISCLANNYVHKGYIAYASVMLCLYPIGIPLCYSMLLWSKRKRLNPPRPGKGGKGGGKLSSAEVMEITAMNRAGIDWEEHVVIKREKDEELRNLIFLWGTYRPSAWWFEIFECVRRLALTGALVFVNQGSQTQIALGCIICIASGVVFALSWPYVTYRDNVLGMLNHLQLIGTLFSAMMFKLGKNAETAYDEVGSGWMLVGLNGSVFVIMFVWVFYELYRDEGPGLRSREKQFMAQASFVLTGGSKRGRFDVAGRNVDLSRAGSSSSSGSRAAAVSGVGLEMGKLSARPGANSTASSFFGGLGASFRQGGGKGGGGGDRAAAKSRTSEDSDGTGFIFENPMGGGKKKTEGGGGRAKVEVKKMASTLSAGSGVQEQEEVPPPLPSKGPPVVKERSLPQGWETLIDESTGDEYYYCAESNETQWDFPADEGRV</sequence>
<feature type="transmembrane region" description="Helical" evidence="2">
    <location>
        <begin position="1696"/>
        <end position="1718"/>
    </location>
</feature>
<organism evidence="4 5">
    <name type="scientific">Tetraparma gracilis</name>
    <dbReference type="NCBI Taxonomy" id="2962635"/>
    <lineage>
        <taxon>Eukaryota</taxon>
        <taxon>Sar</taxon>
        <taxon>Stramenopiles</taxon>
        <taxon>Ochrophyta</taxon>
        <taxon>Bolidophyceae</taxon>
        <taxon>Parmales</taxon>
        <taxon>Triparmaceae</taxon>
        <taxon>Tetraparma</taxon>
    </lineage>
</organism>
<keyword evidence="2" id="KW-0812">Transmembrane</keyword>
<dbReference type="PROSITE" id="PS50020">
    <property type="entry name" value="WW_DOMAIN_2"/>
    <property type="match status" value="1"/>
</dbReference>
<dbReference type="SMART" id="SM00456">
    <property type="entry name" value="WW"/>
    <property type="match status" value="1"/>
</dbReference>
<feature type="transmembrane region" description="Helical" evidence="2">
    <location>
        <begin position="1310"/>
        <end position="1331"/>
    </location>
</feature>
<feature type="transmembrane region" description="Helical" evidence="2">
    <location>
        <begin position="1517"/>
        <end position="1540"/>
    </location>
</feature>
<keyword evidence="2" id="KW-1133">Transmembrane helix</keyword>
<accession>A0ABQ6MNS5</accession>
<dbReference type="SMART" id="SM01411">
    <property type="entry name" value="Ephrin_rec_like"/>
    <property type="match status" value="9"/>
</dbReference>
<feature type="transmembrane region" description="Helical" evidence="2">
    <location>
        <begin position="1663"/>
        <end position="1684"/>
    </location>
</feature>
<protein>
    <recommendedName>
        <fullName evidence="3">WW domain-containing protein</fullName>
    </recommendedName>
</protein>
<feature type="transmembrane region" description="Helical" evidence="2">
    <location>
        <begin position="1371"/>
        <end position="1397"/>
    </location>
</feature>
<feature type="region of interest" description="Disordered" evidence="1">
    <location>
        <begin position="1811"/>
        <end position="1897"/>
    </location>
</feature>
<dbReference type="Pfam" id="PF00397">
    <property type="entry name" value="WW"/>
    <property type="match status" value="1"/>
</dbReference>
<dbReference type="Gene3D" id="2.60.40.10">
    <property type="entry name" value="Immunoglobulins"/>
    <property type="match status" value="2"/>
</dbReference>
<dbReference type="InterPro" id="IPR011641">
    <property type="entry name" value="Tyr-kin_ephrin_A/B_rcpt-like"/>
</dbReference>
<dbReference type="Gene3D" id="2.20.70.10">
    <property type="match status" value="1"/>
</dbReference>
<dbReference type="InterPro" id="IPR013783">
    <property type="entry name" value="Ig-like_fold"/>
</dbReference>
<dbReference type="PANTHER" id="PTHR46967">
    <property type="entry name" value="INSULIN-LIKE GROWTH FACTOR BINDING PROTEIN,N-TERMINAL"/>
    <property type="match status" value="1"/>
</dbReference>
<dbReference type="CDD" id="cd00185">
    <property type="entry name" value="TNFRSF"/>
    <property type="match status" value="1"/>
</dbReference>
<feature type="domain" description="WW" evidence="3">
    <location>
        <begin position="1895"/>
        <end position="1929"/>
    </location>
</feature>
<feature type="transmembrane region" description="Helical" evidence="2">
    <location>
        <begin position="1466"/>
        <end position="1486"/>
    </location>
</feature>
<evidence type="ECO:0000259" key="3">
    <source>
        <dbReference type="PROSITE" id="PS50020"/>
    </source>
</evidence>
<dbReference type="InterPro" id="IPR001202">
    <property type="entry name" value="WW_dom"/>
</dbReference>
<dbReference type="InterPro" id="IPR014756">
    <property type="entry name" value="Ig_E-set"/>
</dbReference>
<dbReference type="SUPFAM" id="SSF69318">
    <property type="entry name" value="Integrin alpha N-terminal domain"/>
    <property type="match status" value="1"/>
</dbReference>
<dbReference type="SUPFAM" id="SSF51045">
    <property type="entry name" value="WW domain"/>
    <property type="match status" value="1"/>
</dbReference>
<evidence type="ECO:0000256" key="1">
    <source>
        <dbReference type="SAM" id="MobiDB-lite"/>
    </source>
</evidence>
<feature type="transmembrane region" description="Helical" evidence="2">
    <location>
        <begin position="1403"/>
        <end position="1423"/>
    </location>
</feature>
<dbReference type="Gene3D" id="2.10.50.10">
    <property type="entry name" value="Tumor Necrosis Factor Receptor, subunit A, domain 2"/>
    <property type="match status" value="5"/>
</dbReference>
<dbReference type="SUPFAM" id="SSF81296">
    <property type="entry name" value="E set domains"/>
    <property type="match status" value="2"/>
</dbReference>
<dbReference type="SUPFAM" id="SSF57184">
    <property type="entry name" value="Growth factor receptor domain"/>
    <property type="match status" value="3"/>
</dbReference>
<keyword evidence="5" id="KW-1185">Reference proteome</keyword>
<comment type="caution">
    <text evidence="4">The sequence shown here is derived from an EMBL/GenBank/DDBJ whole genome shotgun (WGS) entry which is preliminary data.</text>
</comment>
<evidence type="ECO:0000313" key="5">
    <source>
        <dbReference type="Proteomes" id="UP001165060"/>
    </source>
</evidence>
<dbReference type="InterPro" id="IPR002909">
    <property type="entry name" value="IPT_dom"/>
</dbReference>
<dbReference type="CDD" id="cd00102">
    <property type="entry name" value="IPT"/>
    <property type="match status" value="1"/>
</dbReference>
<dbReference type="CDD" id="cd00603">
    <property type="entry name" value="IPT_PCSR"/>
    <property type="match status" value="1"/>
</dbReference>
<dbReference type="Pfam" id="PF01833">
    <property type="entry name" value="TIG"/>
    <property type="match status" value="2"/>
</dbReference>
<feature type="compositionally biased region" description="Gly residues" evidence="1">
    <location>
        <begin position="1811"/>
        <end position="1820"/>
    </location>
</feature>
<dbReference type="InterPro" id="IPR036020">
    <property type="entry name" value="WW_dom_sf"/>
</dbReference>
<dbReference type="EMBL" id="BRYB01000391">
    <property type="protein sequence ID" value="GMI29207.1"/>
    <property type="molecule type" value="Genomic_DNA"/>
</dbReference>
<feature type="transmembrane region" description="Helical" evidence="2">
    <location>
        <begin position="1636"/>
        <end position="1657"/>
    </location>
</feature>
<dbReference type="Pfam" id="PF07699">
    <property type="entry name" value="Ephrin_rec_like"/>
    <property type="match status" value="2"/>
</dbReference>
<dbReference type="Proteomes" id="UP001165060">
    <property type="component" value="Unassembled WGS sequence"/>
</dbReference>
<proteinExistence type="predicted"/>
<dbReference type="CDD" id="cd00201">
    <property type="entry name" value="WW"/>
    <property type="match status" value="1"/>
</dbReference>
<keyword evidence="2" id="KW-0472">Membrane</keyword>
<evidence type="ECO:0000256" key="2">
    <source>
        <dbReference type="SAM" id="Phobius"/>
    </source>
</evidence>
<dbReference type="PANTHER" id="PTHR46967:SF2">
    <property type="entry name" value="SUSHI, VON WILLEBRAND FACTOR TYPE A, EGF AND PENTRAXIN DOMAIN-CONTAINING PROTEIN 1-LIKE"/>
    <property type="match status" value="1"/>
</dbReference>
<dbReference type="InterPro" id="IPR009030">
    <property type="entry name" value="Growth_fac_rcpt_cys_sf"/>
</dbReference>
<gene>
    <name evidence="4" type="ORF">TeGR_g9247</name>
</gene>